<comment type="caution">
    <text evidence="6">The sequence shown here is derived from an EMBL/GenBank/DDBJ whole genome shotgun (WGS) entry which is preliminary data.</text>
</comment>
<feature type="transmembrane region" description="Helical" evidence="5">
    <location>
        <begin position="207"/>
        <end position="229"/>
    </location>
</feature>
<feature type="transmembrane region" description="Helical" evidence="5">
    <location>
        <begin position="49"/>
        <end position="71"/>
    </location>
</feature>
<keyword evidence="2 5" id="KW-0812">Transmembrane</keyword>
<keyword evidence="4 5" id="KW-0472">Membrane</keyword>
<evidence type="ECO:0000256" key="5">
    <source>
        <dbReference type="SAM" id="Phobius"/>
    </source>
</evidence>
<protein>
    <recommendedName>
        <fullName evidence="7">VIT family protein</fullName>
    </recommendedName>
</protein>
<dbReference type="PANTHER" id="PTHR31851">
    <property type="entry name" value="FE(2+)/MN(2+) TRANSPORTER PCL1"/>
    <property type="match status" value="1"/>
</dbReference>
<accession>A0A0F9N3G3</accession>
<name>A0A0F9N3G3_9ZZZZ</name>
<evidence type="ECO:0000256" key="1">
    <source>
        <dbReference type="ARBA" id="ARBA00004127"/>
    </source>
</evidence>
<evidence type="ECO:0000256" key="2">
    <source>
        <dbReference type="ARBA" id="ARBA00022692"/>
    </source>
</evidence>
<dbReference type="GO" id="GO:0012505">
    <property type="term" value="C:endomembrane system"/>
    <property type="evidence" value="ECO:0007669"/>
    <property type="project" value="UniProtKB-SubCell"/>
</dbReference>
<keyword evidence="3 5" id="KW-1133">Transmembrane helix</keyword>
<dbReference type="GO" id="GO:0030026">
    <property type="term" value="P:intracellular manganese ion homeostasis"/>
    <property type="evidence" value="ECO:0007669"/>
    <property type="project" value="InterPro"/>
</dbReference>
<feature type="transmembrane region" description="Helical" evidence="5">
    <location>
        <begin position="175"/>
        <end position="195"/>
    </location>
</feature>
<evidence type="ECO:0000256" key="4">
    <source>
        <dbReference type="ARBA" id="ARBA00023136"/>
    </source>
</evidence>
<proteinExistence type="predicted"/>
<sequence length="236" mass="25525">MSSRSEEHIVGGEKIRSIILGLNDGLISTFTLLVGVAAATLTSTGSSSIVILTGFAAMVSGAISMGLGEYVSSKSQYKYIKNEMKKEEAEIELFPTEEKQEVSEIFKKMGMSGETLNACVNTITSNKETWLNFLLKSELGIEEPKKPLKGALLTFIFFIIGAFIPLFPYLVNLGLISLVISSVLSFSMLALAGAFKTRITGESKLKGLTEMVLIGLIAFVFSYGVGIFLEQFIAGF</sequence>
<dbReference type="AlphaFoldDB" id="A0A0F9N3G3"/>
<evidence type="ECO:0000313" key="6">
    <source>
        <dbReference type="EMBL" id="KKN12539.1"/>
    </source>
</evidence>
<dbReference type="GO" id="GO:0005384">
    <property type="term" value="F:manganese ion transmembrane transporter activity"/>
    <property type="evidence" value="ECO:0007669"/>
    <property type="project" value="InterPro"/>
</dbReference>
<organism evidence="6">
    <name type="scientific">marine sediment metagenome</name>
    <dbReference type="NCBI Taxonomy" id="412755"/>
    <lineage>
        <taxon>unclassified sequences</taxon>
        <taxon>metagenomes</taxon>
        <taxon>ecological metagenomes</taxon>
    </lineage>
</organism>
<dbReference type="Pfam" id="PF01988">
    <property type="entry name" value="VIT1"/>
    <property type="match status" value="1"/>
</dbReference>
<dbReference type="InterPro" id="IPR008217">
    <property type="entry name" value="Ccc1_fam"/>
</dbReference>
<evidence type="ECO:0000256" key="3">
    <source>
        <dbReference type="ARBA" id="ARBA00022989"/>
    </source>
</evidence>
<gene>
    <name evidence="6" type="ORF">LCGC14_1015490</name>
</gene>
<dbReference type="EMBL" id="LAZR01004022">
    <property type="protein sequence ID" value="KKN12539.1"/>
    <property type="molecule type" value="Genomic_DNA"/>
</dbReference>
<reference evidence="6" key="1">
    <citation type="journal article" date="2015" name="Nature">
        <title>Complex archaea that bridge the gap between prokaryotes and eukaryotes.</title>
        <authorList>
            <person name="Spang A."/>
            <person name="Saw J.H."/>
            <person name="Jorgensen S.L."/>
            <person name="Zaremba-Niedzwiedzka K."/>
            <person name="Martijn J."/>
            <person name="Lind A.E."/>
            <person name="van Eijk R."/>
            <person name="Schleper C."/>
            <person name="Guy L."/>
            <person name="Ettema T.J."/>
        </authorList>
    </citation>
    <scope>NUCLEOTIDE SEQUENCE</scope>
</reference>
<feature type="transmembrane region" description="Helical" evidence="5">
    <location>
        <begin position="150"/>
        <end position="169"/>
    </location>
</feature>
<comment type="subcellular location">
    <subcellularLocation>
        <location evidence="1">Endomembrane system</location>
        <topology evidence="1">Multi-pass membrane protein</topology>
    </subcellularLocation>
</comment>
<feature type="transmembrane region" description="Helical" evidence="5">
    <location>
        <begin position="21"/>
        <end position="43"/>
    </location>
</feature>
<evidence type="ECO:0008006" key="7">
    <source>
        <dbReference type="Google" id="ProtNLM"/>
    </source>
</evidence>